<evidence type="ECO:0000313" key="2">
    <source>
        <dbReference type="EMBL" id="RZU35638.1"/>
    </source>
</evidence>
<keyword evidence="3" id="KW-1185">Reference proteome</keyword>
<accession>A0A4Q7YF67</accession>
<name>A0A4Q7YF67_9BACT</name>
<gene>
    <name evidence="2" type="ORF">BDD14_5722</name>
</gene>
<protein>
    <submittedName>
        <fullName evidence="2">Uncharacterized protein</fullName>
    </submittedName>
</protein>
<reference evidence="2 3" key="1">
    <citation type="submission" date="2019-02" db="EMBL/GenBank/DDBJ databases">
        <title>Genomic Encyclopedia of Archaeal and Bacterial Type Strains, Phase II (KMG-II): from individual species to whole genera.</title>
        <authorList>
            <person name="Goeker M."/>
        </authorList>
    </citation>
    <scope>NUCLEOTIDE SEQUENCE [LARGE SCALE GENOMIC DNA]</scope>
    <source>
        <strain evidence="2 3">DSM 18101</strain>
    </source>
</reference>
<organism evidence="2 3">
    <name type="scientific">Edaphobacter modestus</name>
    <dbReference type="NCBI Taxonomy" id="388466"/>
    <lineage>
        <taxon>Bacteria</taxon>
        <taxon>Pseudomonadati</taxon>
        <taxon>Acidobacteriota</taxon>
        <taxon>Terriglobia</taxon>
        <taxon>Terriglobales</taxon>
        <taxon>Acidobacteriaceae</taxon>
        <taxon>Edaphobacter</taxon>
    </lineage>
</organism>
<sequence>MTYTATYSPKTTSSASIPSPGSPGRLRRSQEARLYQGTKTGAIWGHYTKRHKSYDFYFWCGDPRMIPARSVSQDRDRRILKARPISCNDSPDFQRRHMSIRCSAESLSRFPCAINTTFRK</sequence>
<dbReference type="Proteomes" id="UP000292958">
    <property type="component" value="Unassembled WGS sequence"/>
</dbReference>
<feature type="region of interest" description="Disordered" evidence="1">
    <location>
        <begin position="1"/>
        <end position="29"/>
    </location>
</feature>
<proteinExistence type="predicted"/>
<dbReference type="EMBL" id="SHKW01000002">
    <property type="protein sequence ID" value="RZU35638.1"/>
    <property type="molecule type" value="Genomic_DNA"/>
</dbReference>
<comment type="caution">
    <text evidence="2">The sequence shown here is derived from an EMBL/GenBank/DDBJ whole genome shotgun (WGS) entry which is preliminary data.</text>
</comment>
<evidence type="ECO:0000256" key="1">
    <source>
        <dbReference type="SAM" id="MobiDB-lite"/>
    </source>
</evidence>
<feature type="compositionally biased region" description="Polar residues" evidence="1">
    <location>
        <begin position="1"/>
        <end position="12"/>
    </location>
</feature>
<evidence type="ECO:0000313" key="3">
    <source>
        <dbReference type="Proteomes" id="UP000292958"/>
    </source>
</evidence>
<feature type="compositionally biased region" description="Low complexity" evidence="1">
    <location>
        <begin position="13"/>
        <end position="24"/>
    </location>
</feature>
<dbReference type="AlphaFoldDB" id="A0A4Q7YF67"/>